<reference evidence="3" key="2">
    <citation type="submission" date="2021-04" db="EMBL/GenBank/DDBJ databases">
        <authorList>
            <person name="Gilroy R."/>
        </authorList>
    </citation>
    <scope>NUCLEOTIDE SEQUENCE</scope>
    <source>
        <strain evidence="3">CHK186-1790</strain>
    </source>
</reference>
<feature type="domain" description="Terminase large subunit-like endonuclease" evidence="2">
    <location>
        <begin position="285"/>
        <end position="585"/>
    </location>
</feature>
<evidence type="ECO:0000313" key="3">
    <source>
        <dbReference type="EMBL" id="HJC41204.1"/>
    </source>
</evidence>
<evidence type="ECO:0000313" key="4">
    <source>
        <dbReference type="Proteomes" id="UP000823882"/>
    </source>
</evidence>
<dbReference type="Proteomes" id="UP000823882">
    <property type="component" value="Unassembled WGS sequence"/>
</dbReference>
<reference evidence="3" key="1">
    <citation type="journal article" date="2021" name="PeerJ">
        <title>Extensive microbial diversity within the chicken gut microbiome revealed by metagenomics and culture.</title>
        <authorList>
            <person name="Gilroy R."/>
            <person name="Ravi A."/>
            <person name="Getino M."/>
            <person name="Pursley I."/>
            <person name="Horton D.L."/>
            <person name="Alikhan N.F."/>
            <person name="Baker D."/>
            <person name="Gharbi K."/>
            <person name="Hall N."/>
            <person name="Watson M."/>
            <person name="Adriaenssens E.M."/>
            <person name="Foster-Nyarko E."/>
            <person name="Jarju S."/>
            <person name="Secka A."/>
            <person name="Antonio M."/>
            <person name="Oren A."/>
            <person name="Chaudhuri R.R."/>
            <person name="La Ragione R."/>
            <person name="Hildebrand F."/>
            <person name="Pallen M.J."/>
        </authorList>
    </citation>
    <scope>NUCLEOTIDE SEQUENCE</scope>
    <source>
        <strain evidence="3">CHK186-1790</strain>
    </source>
</reference>
<proteinExistence type="predicted"/>
<evidence type="ECO:0000259" key="2">
    <source>
        <dbReference type="Pfam" id="PF20441"/>
    </source>
</evidence>
<accession>A0A9D2T0L7</accession>
<organism evidence="3 4">
    <name type="scientific">Candidatus Intestinimonas pullistercoris</name>
    <dbReference type="NCBI Taxonomy" id="2838623"/>
    <lineage>
        <taxon>Bacteria</taxon>
        <taxon>Bacillati</taxon>
        <taxon>Bacillota</taxon>
        <taxon>Clostridia</taxon>
        <taxon>Eubacteriales</taxon>
        <taxon>Intestinimonas</taxon>
    </lineage>
</organism>
<evidence type="ECO:0008006" key="5">
    <source>
        <dbReference type="Google" id="ProtNLM"/>
    </source>
</evidence>
<dbReference type="EMBL" id="DWWJ01000113">
    <property type="protein sequence ID" value="HJC41204.1"/>
    <property type="molecule type" value="Genomic_DNA"/>
</dbReference>
<dbReference type="InterPro" id="IPR005021">
    <property type="entry name" value="Terminase_largesu-like"/>
</dbReference>
<comment type="caution">
    <text evidence="3">The sequence shown here is derived from an EMBL/GenBank/DDBJ whole genome shotgun (WGS) entry which is preliminary data.</text>
</comment>
<dbReference type="PANTHER" id="PTHR41287:SF1">
    <property type="entry name" value="PROTEIN YMFN"/>
    <property type="match status" value="1"/>
</dbReference>
<dbReference type="InterPro" id="IPR046462">
    <property type="entry name" value="TerL_nuclease"/>
</dbReference>
<name>A0A9D2T0L7_9FIRM</name>
<dbReference type="PANTHER" id="PTHR41287">
    <property type="match status" value="1"/>
</dbReference>
<protein>
    <recommendedName>
        <fullName evidence="5">Terminase large subunit</fullName>
    </recommendedName>
</protein>
<gene>
    <name evidence="3" type="ORF">H9701_06595</name>
</gene>
<dbReference type="Pfam" id="PF03354">
    <property type="entry name" value="TerL_ATPase"/>
    <property type="match status" value="1"/>
</dbReference>
<dbReference type="InterPro" id="IPR046461">
    <property type="entry name" value="TerL_ATPase"/>
</dbReference>
<sequence length="605" mass="68843">MICLGTRWQSGLHHPVSVYAKQVTQGRLRDVCCKYEILACQRHLDDLKRQGTEEFPYVFDTTRADRIIRWFGQCIQVRGVDAGKPILLEPWQVFDLGCTYGWVHKETGARRFTHTYNKRARGNYKSSEKSCQGLYHMCGDACYPPYRPELARFEQEPEVECAAVDRTQAMRVLGDAKKIARKSPNIAKRLLIPRSNPIVHRTRGGYMRALSKETKNKDAGAPSSFVVDEYHAHPTSEIYDLGTNSFGKRVQSLLDVITTAGDDAGSKPCYTEETYAKRVLEDPAVTDESYFVMVRELDEGDNPHDEHTWAKPNPCLRYPSRYSEILLKQIRDEHNTAYTSNDPDKIRKFLTRRMCLWQVGSVNRYLDEICMAKAKRAMVSREAFAALTDGLHNHCGFDLGKRIDLSGAAAVFDLPDGRIGVKMHGFMPENSADRHEKTDRVPYKAWAQGGYCTLTPGDVTDNSYIYNWICAGERDHGWRVDEVDYDGHNATDLAIRMNEDRNREDFCVEVAQTCAGQNLAVKTFRELLLQARVVIEESPLVLWCLQNAIEIQNNYGDLKLSKRHKDDSERIDLVAAMMNALARVLVKRSPGSDINAHVLSEDWGL</sequence>
<dbReference type="Pfam" id="PF20441">
    <property type="entry name" value="TerL_nuclease"/>
    <property type="match status" value="1"/>
</dbReference>
<dbReference type="AlphaFoldDB" id="A0A9D2T0L7"/>
<dbReference type="GO" id="GO:0004519">
    <property type="term" value="F:endonuclease activity"/>
    <property type="evidence" value="ECO:0007669"/>
    <property type="project" value="InterPro"/>
</dbReference>
<feature type="domain" description="Terminase large subunit-like ATPase" evidence="1">
    <location>
        <begin position="90"/>
        <end position="278"/>
    </location>
</feature>
<evidence type="ECO:0000259" key="1">
    <source>
        <dbReference type="Pfam" id="PF03354"/>
    </source>
</evidence>